<dbReference type="SUPFAM" id="SSF46785">
    <property type="entry name" value="Winged helix' DNA-binding domain"/>
    <property type="match status" value="1"/>
</dbReference>
<dbReference type="Proteomes" id="UP001168537">
    <property type="component" value="Unassembled WGS sequence"/>
</dbReference>
<keyword evidence="2" id="KW-0238">DNA-binding</keyword>
<sequence length="162" mass="17828">MTSTMTASGRTEVSGVRDESLRALEQEVGVLIRRVRRVIGVRARAVHPELQPASYPMLGYLANEGPVRASSMAEVFGIDKGAISRQVQHLIELGLVDRSPDPDDGRATLLSASEHGVRRLDEVAAMRRAYLDQRLGDWSDEELAHFADSLGRYNATLGLEDE</sequence>
<dbReference type="InterPro" id="IPR023187">
    <property type="entry name" value="Tscrpt_reg_MarR-type_CS"/>
</dbReference>
<proteinExistence type="predicted"/>
<gene>
    <name evidence="5" type="ORF">QWY29_00835</name>
</gene>
<dbReference type="RefSeq" id="WP_300958732.1">
    <property type="nucleotide sequence ID" value="NZ_JAUHJR010000001.1"/>
</dbReference>
<evidence type="ECO:0000256" key="2">
    <source>
        <dbReference type="ARBA" id="ARBA00023125"/>
    </source>
</evidence>
<protein>
    <submittedName>
        <fullName evidence="5">MarR family transcriptional regulator</fullName>
    </submittedName>
</protein>
<keyword evidence="1" id="KW-0805">Transcription regulation</keyword>
<dbReference type="Gene3D" id="1.10.10.10">
    <property type="entry name" value="Winged helix-like DNA-binding domain superfamily/Winged helix DNA-binding domain"/>
    <property type="match status" value="1"/>
</dbReference>
<organism evidence="5 6">
    <name type="scientific">Nocardioides abyssi</name>
    <dbReference type="NCBI Taxonomy" id="3058370"/>
    <lineage>
        <taxon>Bacteria</taxon>
        <taxon>Bacillati</taxon>
        <taxon>Actinomycetota</taxon>
        <taxon>Actinomycetes</taxon>
        <taxon>Propionibacteriales</taxon>
        <taxon>Nocardioidaceae</taxon>
        <taxon>Nocardioides</taxon>
    </lineage>
</organism>
<dbReference type="InterPro" id="IPR039422">
    <property type="entry name" value="MarR/SlyA-like"/>
</dbReference>
<dbReference type="PANTHER" id="PTHR33164:SF57">
    <property type="entry name" value="MARR-FAMILY TRANSCRIPTIONAL REGULATOR"/>
    <property type="match status" value="1"/>
</dbReference>
<evidence type="ECO:0000256" key="3">
    <source>
        <dbReference type="ARBA" id="ARBA00023163"/>
    </source>
</evidence>
<dbReference type="PROSITE" id="PS01117">
    <property type="entry name" value="HTH_MARR_1"/>
    <property type="match status" value="1"/>
</dbReference>
<evidence type="ECO:0000256" key="1">
    <source>
        <dbReference type="ARBA" id="ARBA00023015"/>
    </source>
</evidence>
<reference evidence="5" key="1">
    <citation type="submission" date="2023-06" db="EMBL/GenBank/DDBJ databases">
        <title>Draft genome sequence of Nocardioides sp. SOB72.</title>
        <authorList>
            <person name="Zhang G."/>
        </authorList>
    </citation>
    <scope>NUCLEOTIDE SEQUENCE</scope>
    <source>
        <strain evidence="5">SOB72</strain>
    </source>
</reference>
<dbReference type="PROSITE" id="PS50995">
    <property type="entry name" value="HTH_MARR_2"/>
    <property type="match status" value="1"/>
</dbReference>
<dbReference type="PANTHER" id="PTHR33164">
    <property type="entry name" value="TRANSCRIPTIONAL REGULATOR, MARR FAMILY"/>
    <property type="match status" value="1"/>
</dbReference>
<dbReference type="Pfam" id="PF12802">
    <property type="entry name" value="MarR_2"/>
    <property type="match status" value="1"/>
</dbReference>
<dbReference type="SMART" id="SM00347">
    <property type="entry name" value="HTH_MARR"/>
    <property type="match status" value="1"/>
</dbReference>
<name>A0ABT8EP54_9ACTN</name>
<dbReference type="InterPro" id="IPR036390">
    <property type="entry name" value="WH_DNA-bd_sf"/>
</dbReference>
<dbReference type="InterPro" id="IPR036388">
    <property type="entry name" value="WH-like_DNA-bd_sf"/>
</dbReference>
<keyword evidence="6" id="KW-1185">Reference proteome</keyword>
<accession>A0ABT8EP54</accession>
<feature type="domain" description="HTH marR-type" evidence="4">
    <location>
        <begin position="25"/>
        <end position="155"/>
    </location>
</feature>
<keyword evidence="3" id="KW-0804">Transcription</keyword>
<dbReference type="EMBL" id="JAUHJR010000001">
    <property type="protein sequence ID" value="MDN4159884.1"/>
    <property type="molecule type" value="Genomic_DNA"/>
</dbReference>
<evidence type="ECO:0000259" key="4">
    <source>
        <dbReference type="PROSITE" id="PS50995"/>
    </source>
</evidence>
<dbReference type="InterPro" id="IPR000835">
    <property type="entry name" value="HTH_MarR-typ"/>
</dbReference>
<comment type="caution">
    <text evidence="5">The sequence shown here is derived from an EMBL/GenBank/DDBJ whole genome shotgun (WGS) entry which is preliminary data.</text>
</comment>
<evidence type="ECO:0000313" key="6">
    <source>
        <dbReference type="Proteomes" id="UP001168537"/>
    </source>
</evidence>
<evidence type="ECO:0000313" key="5">
    <source>
        <dbReference type="EMBL" id="MDN4159884.1"/>
    </source>
</evidence>